<reference evidence="1 2" key="1">
    <citation type="submission" date="2016-12" db="EMBL/GenBank/DDBJ databases">
        <title>Whole genome Sequence of Mycobacteriophages.</title>
        <authorList>
            <person name="Bajpai U."/>
        </authorList>
    </citation>
    <scope>NUCLEOTIDE SEQUENCE [LARGE SCALE GENOMIC DNA]</scope>
</reference>
<dbReference type="Proteomes" id="UP000240702">
    <property type="component" value="Segment"/>
</dbReference>
<evidence type="ECO:0000313" key="1">
    <source>
        <dbReference type="EMBL" id="AQT25746.1"/>
    </source>
</evidence>
<dbReference type="EMBL" id="KY385381">
    <property type="protein sequence ID" value="AQT25746.1"/>
    <property type="molecule type" value="Genomic_DNA"/>
</dbReference>
<gene>
    <name evidence="1" type="primary">72</name>
    <name evidence="1" type="ORF">EniyanLRS_72</name>
</gene>
<proteinExistence type="predicted"/>
<protein>
    <submittedName>
        <fullName evidence="1">Uncharacterized protein</fullName>
    </submittedName>
</protein>
<name>A0A2I2MPH2_9CAUD</name>
<organism evidence="1 2">
    <name type="scientific">Mycobacterium phage EniyanLRS</name>
    <dbReference type="NCBI Taxonomy" id="1933770"/>
    <lineage>
        <taxon>Viruses</taxon>
        <taxon>Duplodnaviria</taxon>
        <taxon>Heunggongvirae</taxon>
        <taxon>Uroviricota</taxon>
        <taxon>Caudoviricetes</taxon>
        <taxon>Vilmaviridae</taxon>
        <taxon>Wildcatvirus</taxon>
        <taxon>Wildcatvirus wildcat</taxon>
        <taxon>Mycobacterium virus Wildcat</taxon>
    </lineage>
</organism>
<evidence type="ECO:0000313" key="2">
    <source>
        <dbReference type="Proteomes" id="UP000240702"/>
    </source>
</evidence>
<sequence>MALEDEAKFMDDSFAVCGRMTGPFGDEIVRITLEWEKDPRNAVTCLAKVAENSQILAALFSESTELAKEYEAGQEERE</sequence>
<accession>A0A2I2MPH2</accession>